<protein>
    <submittedName>
        <fullName evidence="2">Uncharacterized protein</fullName>
    </submittedName>
</protein>
<evidence type="ECO:0000313" key="3">
    <source>
        <dbReference type="Proteomes" id="UP001295684"/>
    </source>
</evidence>
<reference evidence="2" key="1">
    <citation type="submission" date="2023-07" db="EMBL/GenBank/DDBJ databases">
        <authorList>
            <consortium name="AG Swart"/>
            <person name="Singh M."/>
            <person name="Singh A."/>
            <person name="Seah K."/>
            <person name="Emmerich C."/>
        </authorList>
    </citation>
    <scope>NUCLEOTIDE SEQUENCE</scope>
    <source>
        <strain evidence="2">DP1</strain>
    </source>
</reference>
<sequence>MKTGLDDPYMTFYPKAKQSNPRKPRNNFKKRERNLIQEETSSCDPVPMHPRTIRMRNKTTEYPSRQNSVVPTEFHHFERIPKGHNMHPSVQQFNTERKDVNINKESVKRTNASYNDSKLFEDDELHVPPVKIRSQLKRLIQLKLKGRSKSRDFKYIGADEPVQNSKANALVVLSNRSMLKYPSRCKKNSKRSIKIYNNISDHSLSYRKTHNRSASHSESLTLNGLKASNFPKAIRIPNSRKIIKISSFYQKEPEKSFKMRILSQKLNSWIRVKSKA</sequence>
<name>A0AAD1XLA1_EUPCR</name>
<evidence type="ECO:0000313" key="2">
    <source>
        <dbReference type="EMBL" id="CAI2374732.1"/>
    </source>
</evidence>
<dbReference type="EMBL" id="CAMPGE010016156">
    <property type="protein sequence ID" value="CAI2374732.1"/>
    <property type="molecule type" value="Genomic_DNA"/>
</dbReference>
<dbReference type="AlphaFoldDB" id="A0AAD1XLA1"/>
<keyword evidence="3" id="KW-1185">Reference proteome</keyword>
<accession>A0AAD1XLA1</accession>
<evidence type="ECO:0000256" key="1">
    <source>
        <dbReference type="SAM" id="MobiDB-lite"/>
    </source>
</evidence>
<gene>
    <name evidence="2" type="ORF">ECRASSUSDP1_LOCUS16089</name>
</gene>
<proteinExistence type="predicted"/>
<feature type="region of interest" description="Disordered" evidence="1">
    <location>
        <begin position="1"/>
        <end position="31"/>
    </location>
</feature>
<organism evidence="2 3">
    <name type="scientific">Euplotes crassus</name>
    <dbReference type="NCBI Taxonomy" id="5936"/>
    <lineage>
        <taxon>Eukaryota</taxon>
        <taxon>Sar</taxon>
        <taxon>Alveolata</taxon>
        <taxon>Ciliophora</taxon>
        <taxon>Intramacronucleata</taxon>
        <taxon>Spirotrichea</taxon>
        <taxon>Hypotrichia</taxon>
        <taxon>Euplotida</taxon>
        <taxon>Euplotidae</taxon>
        <taxon>Moneuplotes</taxon>
    </lineage>
</organism>
<comment type="caution">
    <text evidence="2">The sequence shown here is derived from an EMBL/GenBank/DDBJ whole genome shotgun (WGS) entry which is preliminary data.</text>
</comment>
<dbReference type="Proteomes" id="UP001295684">
    <property type="component" value="Unassembled WGS sequence"/>
</dbReference>
<feature type="compositionally biased region" description="Basic residues" evidence="1">
    <location>
        <begin position="20"/>
        <end position="31"/>
    </location>
</feature>